<feature type="region of interest" description="Disordered" evidence="1">
    <location>
        <begin position="33"/>
        <end position="90"/>
    </location>
</feature>
<evidence type="ECO:0008006" key="5">
    <source>
        <dbReference type="Google" id="ProtNLM"/>
    </source>
</evidence>
<feature type="signal peptide" evidence="2">
    <location>
        <begin position="1"/>
        <end position="26"/>
    </location>
</feature>
<feature type="compositionally biased region" description="Pro residues" evidence="1">
    <location>
        <begin position="35"/>
        <end position="50"/>
    </location>
</feature>
<evidence type="ECO:0000313" key="4">
    <source>
        <dbReference type="Proteomes" id="UP000593892"/>
    </source>
</evidence>
<accession>A0A7S7SN26</accession>
<gene>
    <name evidence="3" type="ORF">IRI77_06770</name>
</gene>
<dbReference type="EMBL" id="CP063849">
    <property type="protein sequence ID" value="QOY89650.1"/>
    <property type="molecule type" value="Genomic_DNA"/>
</dbReference>
<dbReference type="Proteomes" id="UP000593892">
    <property type="component" value="Chromosome"/>
</dbReference>
<dbReference type="AlphaFoldDB" id="A0A7S7SN26"/>
<evidence type="ECO:0000256" key="2">
    <source>
        <dbReference type="SAM" id="SignalP"/>
    </source>
</evidence>
<protein>
    <recommendedName>
        <fullName evidence="5">DUF5666 domain-containing protein</fullName>
    </recommendedName>
</protein>
<feature type="compositionally biased region" description="Basic and acidic residues" evidence="1">
    <location>
        <begin position="172"/>
        <end position="184"/>
    </location>
</feature>
<name>A0A7S7SN26_PALFE</name>
<evidence type="ECO:0000256" key="1">
    <source>
        <dbReference type="SAM" id="MobiDB-lite"/>
    </source>
</evidence>
<proteinExistence type="predicted"/>
<feature type="compositionally biased region" description="Low complexity" evidence="1">
    <location>
        <begin position="200"/>
        <end position="210"/>
    </location>
</feature>
<dbReference type="RefSeq" id="WP_194451312.1">
    <property type="nucleotide sequence ID" value="NZ_CP063849.1"/>
</dbReference>
<keyword evidence="2" id="KW-0732">Signal</keyword>
<keyword evidence="4" id="KW-1185">Reference proteome</keyword>
<organism evidence="3 4">
    <name type="scientific">Paludibaculum fermentans</name>
    <dbReference type="NCBI Taxonomy" id="1473598"/>
    <lineage>
        <taxon>Bacteria</taxon>
        <taxon>Pseudomonadati</taxon>
        <taxon>Acidobacteriota</taxon>
        <taxon>Terriglobia</taxon>
        <taxon>Bryobacterales</taxon>
        <taxon>Bryobacteraceae</taxon>
        <taxon>Paludibaculum</taxon>
    </lineage>
</organism>
<feature type="compositionally biased region" description="Basic and acidic residues" evidence="1">
    <location>
        <begin position="76"/>
        <end position="90"/>
    </location>
</feature>
<feature type="compositionally biased region" description="Gly residues" evidence="1">
    <location>
        <begin position="51"/>
        <end position="64"/>
    </location>
</feature>
<sequence length="459" mass="50592">MRRFGKLAVRGMLAVWLAAGAGEALAQYPQQYPQQYPPGQYPPGQYPPGQYPGGQYPGGSGGGLPMPRIKWPKKKSKDDKKDEKKEGSDQELKIALRSVDGTLRNFGEKDLLLETSTTRVLRFRLLPKTQFRNPEGESMRDSLLHPGDRLMVQVSADDTETAYRVTQVRVGTPDERKEAERKVEAALIHPPTSQDLDGTAPAEPEAAAAKPPEDEEGPPKKEARGEPQALEDARQASASILQDMPNFVAEQTTTRSSGFTDPPRWRVVDIVAADVSVVNGKEEYKNLRINGRPTQDPIGKTGAWTTGEFVVTLQDIMSPVTNARFTRHGEEQIGGRTALLFDISVTAANSHWILVSQDGRQVRPAYTGQVWIDKATHKVLRIDQKAIITRDMPYESAETSVEFGFIKLDSGTFLLPSKGESVGCVGGDAPCFKNQLVFKGYRKFGSSSTITFDKFAQSR</sequence>
<dbReference type="KEGG" id="pfer:IRI77_06770"/>
<feature type="chain" id="PRO_5032363510" description="DUF5666 domain-containing protein" evidence="2">
    <location>
        <begin position="27"/>
        <end position="459"/>
    </location>
</feature>
<evidence type="ECO:0000313" key="3">
    <source>
        <dbReference type="EMBL" id="QOY89650.1"/>
    </source>
</evidence>
<reference evidence="3 4" key="1">
    <citation type="submission" date="2020-10" db="EMBL/GenBank/DDBJ databases">
        <title>Complete genome sequence of Paludibaculum fermentans P105T, a facultatively anaerobic acidobacterium capable of dissimilatory Fe(III) reduction.</title>
        <authorList>
            <person name="Dedysh S.N."/>
            <person name="Beletsky A.V."/>
            <person name="Kulichevskaya I.S."/>
            <person name="Mardanov A.V."/>
            <person name="Ravin N.V."/>
        </authorList>
    </citation>
    <scope>NUCLEOTIDE SEQUENCE [LARGE SCALE GENOMIC DNA]</scope>
    <source>
        <strain evidence="3 4">P105</strain>
    </source>
</reference>
<feature type="region of interest" description="Disordered" evidence="1">
    <location>
        <begin position="169"/>
        <end position="233"/>
    </location>
</feature>